<sequence length="222" mass="24765">MAADRKVYGSLKSPATLKVLAILFELDLPFEFITVDLDAGDHKKKAFLSMSPFGEVPVYEDGGMIYFESRAVIRCTAHQYGNKGEALISWDARKQAMLSNWVDVEDHHFEPPALKLIAELGIKQNKGLAPDEGAVAEAEAELARVLDVYEARLEKFKYLGSDMYSIVDLLHLPNLQSLLGTPAKKLIMSRPRVSAWCSEILARPAWAKVLDMQMKAQVHSAF</sequence>
<protein>
    <submittedName>
        <fullName evidence="1">Uncharacterized protein</fullName>
    </submittedName>
</protein>
<keyword evidence="2" id="KW-1185">Reference proteome</keyword>
<evidence type="ECO:0000313" key="1">
    <source>
        <dbReference type="EMBL" id="KAH7838890.1"/>
    </source>
</evidence>
<proteinExistence type="predicted"/>
<organism evidence="1 2">
    <name type="scientific">Vaccinium darrowii</name>
    <dbReference type="NCBI Taxonomy" id="229202"/>
    <lineage>
        <taxon>Eukaryota</taxon>
        <taxon>Viridiplantae</taxon>
        <taxon>Streptophyta</taxon>
        <taxon>Embryophyta</taxon>
        <taxon>Tracheophyta</taxon>
        <taxon>Spermatophyta</taxon>
        <taxon>Magnoliopsida</taxon>
        <taxon>eudicotyledons</taxon>
        <taxon>Gunneridae</taxon>
        <taxon>Pentapetalae</taxon>
        <taxon>asterids</taxon>
        <taxon>Ericales</taxon>
        <taxon>Ericaceae</taxon>
        <taxon>Vaccinioideae</taxon>
        <taxon>Vaccinieae</taxon>
        <taxon>Vaccinium</taxon>
    </lineage>
</organism>
<gene>
    <name evidence="1" type="ORF">Vadar_032333</name>
</gene>
<dbReference type="Proteomes" id="UP000828048">
    <property type="component" value="Chromosome 6"/>
</dbReference>
<dbReference type="EMBL" id="CM037156">
    <property type="protein sequence ID" value="KAH7838890.1"/>
    <property type="molecule type" value="Genomic_DNA"/>
</dbReference>
<reference evidence="1 2" key="1">
    <citation type="journal article" date="2021" name="Hortic Res">
        <title>High-quality reference genome and annotation aids understanding of berry development for evergreen blueberry (Vaccinium darrowii).</title>
        <authorList>
            <person name="Yu J."/>
            <person name="Hulse-Kemp A.M."/>
            <person name="Babiker E."/>
            <person name="Staton M."/>
        </authorList>
    </citation>
    <scope>NUCLEOTIDE SEQUENCE [LARGE SCALE GENOMIC DNA]</scope>
    <source>
        <strain evidence="2">cv. NJ 8807/NJ 8810</strain>
        <tissue evidence="1">Young leaf</tissue>
    </source>
</reference>
<name>A0ACB7XED9_9ERIC</name>
<comment type="caution">
    <text evidence="1">The sequence shown here is derived from an EMBL/GenBank/DDBJ whole genome shotgun (WGS) entry which is preliminary data.</text>
</comment>
<evidence type="ECO:0000313" key="2">
    <source>
        <dbReference type="Proteomes" id="UP000828048"/>
    </source>
</evidence>
<accession>A0ACB7XED9</accession>